<sequence length="1322" mass="144832">MQQKKRPLVWIMLVTMVLSLFPQGLFGGAVASAADGDTTGSNAYSTYFTPDIKALRETSVLSLIDKVTGKAFLSRSNAYTTTTSTISISGSYSFVSKDTMKVKVEQLNSTMDGGVSKWVPDATKSITTAVTADSSGNNKFNANNLTLFPGFNKITFLGVQGSVERSDTFYILYDQAPYIENFKISTVVSGGTGNATYDLNAGSETVVNTERVSIQGKVQNATQVTVTVNGGDSFDSSMLQDGSFFLPQLKLTAGMNTLKFKISSASNSIETERSVYYFDKNQPFTKLDVTVGTETQSILNEANPNFTETGQTQGKIKGQVLLPYSASNSDFSPTNGSIVISNSNLNQTTPIVFRVTDSITIAGADGLSLEYRLVDFEVDTAFNMEMVDGGTDVKKNQEVKVNLTYGNFSTGFVGGYIYSPGSQDILNMYYLPDYASGPVESKTKLDGSRVKSDTFFILVESSKPINSATLIGEYLPTGVTKLKIDAVPTTSNMALTANQQIYKITGFVSGEQQVRFYYGKPTDLPKVAKISYSSVSSIYVENLQDGQTYSFDSKSKEQTMVVTGKFIGFKTLGTNFTPELVVNGKVLKKDTDYVEVTTGFPNDTGDFSIKLKVLKEGPIVYGENTIVIRAVDEDANKQLTTITTTLRINVIDTNQSTIKTFMPTLVPKDSRQPFVDKALTSYTQDELKKIFAVTPEFAFKEDKYVTSEESYDLVVNGGGAQIANVYFGSKLVFTHTQATDRVLETNKPGNDGLPTYDFVGNENQFFIRIQNQKFDAPGTHVYTLELINRTGARTTQRLEIVREPSSYRILAPQPTVGDKIVVNKNFVRFDIEAEGATQVVIDKQPAVKRTDSNSRFVLDYVGLKPDKNNAIKIQITRPGGTINDTVNVFYTSTITTDTQYMAPKVANKYTVFNKKVQLSMPKGTVLQSTTVRNMTKFYPDNKILFGIADPDKGIVERKNDYGNWIGSPDEGSENAQSFITVSPELSGLFSSTLNTNNFTPISEIYWIHGGIGELGDKGESGYSAGTNGLSPYSLEGNFTQYAAERVLTPSLRGSLTITYDPSIVDDVGSTITVFRYSDKTNVGKWVPIGGIVDTKSHTITVPFDEFGYYKVMKLSRSYPDITNHPWARNLLNALYSKGIMNPLRASSFGADDQTTRGEFATLLVKGLDIPLNYANQQTFQDVSTNTKSDRWTYEAIETAARAGIVQGLSDGYFQPEMPITREQASVMIARAMNSKLATNDSKLAATLGKSFLDSGSIEYYARPAVLAVTKAKIMEGSPVTVPGSTKQQFQFNPKGNMTRAEAAKIAVELLKKSTKLFPKNLS</sequence>
<dbReference type="InterPro" id="IPR001119">
    <property type="entry name" value="SLH_dom"/>
</dbReference>
<evidence type="ECO:0000313" key="2">
    <source>
        <dbReference type="EMBL" id="PYE50668.1"/>
    </source>
</evidence>
<dbReference type="Proteomes" id="UP000509327">
    <property type="component" value="Chromosome"/>
</dbReference>
<evidence type="ECO:0000313" key="5">
    <source>
        <dbReference type="Proteomes" id="UP000509327"/>
    </source>
</evidence>
<evidence type="ECO:0000259" key="1">
    <source>
        <dbReference type="PROSITE" id="PS51272"/>
    </source>
</evidence>
<accession>A0A2V4W6N0</accession>
<dbReference type="Gene3D" id="2.60.40.10">
    <property type="entry name" value="Immunoglobulins"/>
    <property type="match status" value="1"/>
</dbReference>
<dbReference type="RefSeq" id="WP_110895591.1">
    <property type="nucleotide sequence ID" value="NZ_CP054614.1"/>
</dbReference>
<evidence type="ECO:0000313" key="3">
    <source>
        <dbReference type="EMBL" id="QKS57359.1"/>
    </source>
</evidence>
<dbReference type="InterPro" id="IPR013783">
    <property type="entry name" value="Ig-like_fold"/>
</dbReference>
<dbReference type="EMBL" id="QJSW01000003">
    <property type="protein sequence ID" value="PYE50668.1"/>
    <property type="molecule type" value="Genomic_DNA"/>
</dbReference>
<keyword evidence="5" id="KW-1185">Reference proteome</keyword>
<gene>
    <name evidence="2" type="ORF">DFQ00_10385</name>
    <name evidence="3" type="ORF">HUB98_14285</name>
</gene>
<dbReference type="OrthoDB" id="1805600at2"/>
<organism evidence="2 4">
    <name type="scientific">Paenibacillus barcinonensis</name>
    <dbReference type="NCBI Taxonomy" id="198119"/>
    <lineage>
        <taxon>Bacteria</taxon>
        <taxon>Bacillati</taxon>
        <taxon>Bacillota</taxon>
        <taxon>Bacilli</taxon>
        <taxon>Bacillales</taxon>
        <taxon>Paenibacillaceae</taxon>
        <taxon>Paenibacillus</taxon>
    </lineage>
</organism>
<feature type="domain" description="SLH" evidence="1">
    <location>
        <begin position="1248"/>
        <end position="1320"/>
    </location>
</feature>
<dbReference type="PROSITE" id="PS51272">
    <property type="entry name" value="SLH"/>
    <property type="match status" value="3"/>
</dbReference>
<protein>
    <submittedName>
        <fullName evidence="2">S-layer family protein</fullName>
    </submittedName>
    <submittedName>
        <fullName evidence="3">S-layer homology domain-containing protein</fullName>
    </submittedName>
</protein>
<feature type="domain" description="SLH" evidence="1">
    <location>
        <begin position="1179"/>
        <end position="1242"/>
    </location>
</feature>
<feature type="domain" description="SLH" evidence="1">
    <location>
        <begin position="1114"/>
        <end position="1177"/>
    </location>
</feature>
<proteinExistence type="predicted"/>
<reference evidence="3 5" key="2">
    <citation type="submission" date="2020-06" db="EMBL/GenBank/DDBJ databases">
        <title>Complete genome of Paenibacillus barcinonensis KACC11450.</title>
        <authorList>
            <person name="Kim M."/>
            <person name="Park Y.-J."/>
            <person name="Shin J.-H."/>
        </authorList>
    </citation>
    <scope>NUCLEOTIDE SEQUENCE [LARGE SCALE GENOMIC DNA]</scope>
    <source>
        <strain evidence="3 5">KACC11450</strain>
    </source>
</reference>
<dbReference type="Proteomes" id="UP000247790">
    <property type="component" value="Unassembled WGS sequence"/>
</dbReference>
<reference evidence="2 4" key="1">
    <citation type="submission" date="2018-06" db="EMBL/GenBank/DDBJ databases">
        <title>Genomic Encyclopedia of Type Strains, Phase III (KMG-III): the genomes of soil and plant-associated and newly described type strains.</title>
        <authorList>
            <person name="Whitman W."/>
        </authorList>
    </citation>
    <scope>NUCLEOTIDE SEQUENCE [LARGE SCALE GENOMIC DNA]</scope>
    <source>
        <strain evidence="2 4">CECT 7022</strain>
    </source>
</reference>
<dbReference type="Pfam" id="PF00395">
    <property type="entry name" value="SLH"/>
    <property type="match status" value="3"/>
</dbReference>
<dbReference type="EMBL" id="CP054614">
    <property type="protein sequence ID" value="QKS57359.1"/>
    <property type="molecule type" value="Genomic_DNA"/>
</dbReference>
<name>A0A2V4W6N0_PAEBA</name>
<evidence type="ECO:0000313" key="4">
    <source>
        <dbReference type="Proteomes" id="UP000247790"/>
    </source>
</evidence>